<name>D3FUN1_ALKPO</name>
<proteinExistence type="predicted"/>
<sequence>MTMRSVCCFVWQSEADDDLANEARQQERLRRLGWLAVK</sequence>
<evidence type="ECO:0000313" key="1">
    <source>
        <dbReference type="EMBL" id="ADC50201.1"/>
    </source>
</evidence>
<reference evidence="1 2" key="1">
    <citation type="journal article" date="2011" name="Environ. Microbiol.">
        <title>Genome of alkaliphilic Bacillus pseudofirmus OF4 reveals adaptations that support the ability to grow in an external pH range from 7.5 to 11.4.</title>
        <authorList>
            <person name="Janto B."/>
            <person name="Ahmed A."/>
            <person name="Ito M."/>
            <person name="Liu J."/>
            <person name="Hicks D.B."/>
            <person name="Pagni S."/>
            <person name="Fackelmayer O.J."/>
            <person name="Smith T.A."/>
            <person name="Earl J."/>
            <person name="Elbourne L.D."/>
            <person name="Hassan K."/>
            <person name="Paulsen I.T."/>
            <person name="Kolsto A.B."/>
            <person name="Tourasse N.J."/>
            <person name="Ehrlich G.D."/>
            <person name="Boissy R."/>
            <person name="Ivey D.M."/>
            <person name="Li G."/>
            <person name="Xue Y."/>
            <person name="Ma Y."/>
            <person name="Hu F.Z."/>
            <person name="Krulwich T.A."/>
        </authorList>
    </citation>
    <scope>NUCLEOTIDE SEQUENCE [LARGE SCALE GENOMIC DNA]</scope>
    <source>
        <strain evidence="2">ATCC BAA-2126 / JCM 17055 / OF4</strain>
    </source>
</reference>
<keyword evidence="2" id="KW-1185">Reference proteome</keyword>
<dbReference type="Proteomes" id="UP000001544">
    <property type="component" value="Chromosome"/>
</dbReference>
<dbReference type="EMBL" id="CP001878">
    <property type="protein sequence ID" value="ADC50201.1"/>
    <property type="molecule type" value="Genomic_DNA"/>
</dbReference>
<protein>
    <submittedName>
        <fullName evidence="1">Uncharacterized protein</fullName>
    </submittedName>
</protein>
<gene>
    <name evidence="1" type="ordered locus">BpOF4_10740</name>
</gene>
<accession>D3FUN1</accession>
<dbReference type="HOGENOM" id="CLU_218617_0_0_9"/>
<evidence type="ECO:0000313" key="2">
    <source>
        <dbReference type="Proteomes" id="UP000001544"/>
    </source>
</evidence>
<dbReference type="STRING" id="398511.BpOF4_10740"/>
<dbReference type="AlphaFoldDB" id="D3FUN1"/>
<organism evidence="1 2">
    <name type="scientific">Alkalihalophilus pseudofirmus (strain ATCC BAA-2126 / JCM 17055 / OF4)</name>
    <name type="common">Bacillus pseudofirmus</name>
    <dbReference type="NCBI Taxonomy" id="398511"/>
    <lineage>
        <taxon>Bacteria</taxon>
        <taxon>Bacillati</taxon>
        <taxon>Bacillota</taxon>
        <taxon>Bacilli</taxon>
        <taxon>Bacillales</taxon>
        <taxon>Bacillaceae</taxon>
        <taxon>Alkalihalophilus</taxon>
    </lineage>
</organism>
<dbReference type="KEGG" id="bpf:BpOF4_10740"/>